<dbReference type="PANTHER" id="PTHR21576:SF84">
    <property type="entry name" value="FAMILY PROTEIN, PUTATIVE, EXPRESSED-RELATED"/>
    <property type="match status" value="1"/>
</dbReference>
<evidence type="ECO:0000256" key="4">
    <source>
        <dbReference type="ARBA" id="ARBA00023136"/>
    </source>
</evidence>
<dbReference type="PANTHER" id="PTHR21576">
    <property type="entry name" value="UNCHARACTERIZED NODULIN-LIKE PROTEIN"/>
    <property type="match status" value="1"/>
</dbReference>
<evidence type="ECO:0000256" key="6">
    <source>
        <dbReference type="SAM" id="Phobius"/>
    </source>
</evidence>
<feature type="domain" description="Nodulin-like" evidence="7">
    <location>
        <begin position="33"/>
        <end position="82"/>
    </location>
</feature>
<feature type="transmembrane region" description="Helical" evidence="6">
    <location>
        <begin position="34"/>
        <end position="56"/>
    </location>
</feature>
<accession>A0A6V7QF42</accession>
<feature type="region of interest" description="Disordered" evidence="5">
    <location>
        <begin position="86"/>
        <end position="106"/>
    </location>
</feature>
<dbReference type="GO" id="GO:0016020">
    <property type="term" value="C:membrane"/>
    <property type="evidence" value="ECO:0007669"/>
    <property type="project" value="UniProtKB-SubCell"/>
</dbReference>
<proteinExistence type="predicted"/>
<dbReference type="AlphaFoldDB" id="A0A6V7QF42"/>
<comment type="subcellular location">
    <subcellularLocation>
        <location evidence="1">Membrane</location>
        <topology evidence="1">Multi-pass membrane protein</topology>
    </subcellularLocation>
</comment>
<organism evidence="8">
    <name type="scientific">Ananas comosus var. bracteatus</name>
    <name type="common">red pineapple</name>
    <dbReference type="NCBI Taxonomy" id="296719"/>
    <lineage>
        <taxon>Eukaryota</taxon>
        <taxon>Viridiplantae</taxon>
        <taxon>Streptophyta</taxon>
        <taxon>Embryophyta</taxon>
        <taxon>Tracheophyta</taxon>
        <taxon>Spermatophyta</taxon>
        <taxon>Magnoliopsida</taxon>
        <taxon>Liliopsida</taxon>
        <taxon>Poales</taxon>
        <taxon>Bromeliaceae</taxon>
        <taxon>Bromelioideae</taxon>
        <taxon>Ananas</taxon>
    </lineage>
</organism>
<evidence type="ECO:0000256" key="5">
    <source>
        <dbReference type="SAM" id="MobiDB-lite"/>
    </source>
</evidence>
<keyword evidence="2 6" id="KW-0812">Transmembrane</keyword>
<protein>
    <recommendedName>
        <fullName evidence="7">Nodulin-like domain-containing protein</fullName>
    </recommendedName>
</protein>
<gene>
    <name evidence="8" type="ORF">CB5_LOCUS24985</name>
</gene>
<keyword evidence="4 6" id="KW-0472">Membrane</keyword>
<name>A0A6V7QF42_ANACO</name>
<sequence length="106" mass="11120">MVFAGEGGGGGSSSGGRRMAFWWGFAVGVVRGRWFMVFASLLIMAASGATYIFGIYSKDLKAALGYDQQTLNTLSFFKDVGPTSACCPASSTRSRRRGSCSPSAPA</sequence>
<evidence type="ECO:0000256" key="3">
    <source>
        <dbReference type="ARBA" id="ARBA00022989"/>
    </source>
</evidence>
<keyword evidence="3 6" id="KW-1133">Transmembrane helix</keyword>
<dbReference type="EMBL" id="LR862135">
    <property type="protein sequence ID" value="CAD1841774.1"/>
    <property type="molecule type" value="Genomic_DNA"/>
</dbReference>
<dbReference type="Pfam" id="PF06813">
    <property type="entry name" value="Nodulin-like"/>
    <property type="match status" value="1"/>
</dbReference>
<reference evidence="8" key="1">
    <citation type="submission" date="2020-07" db="EMBL/GenBank/DDBJ databases">
        <authorList>
            <person name="Lin J."/>
        </authorList>
    </citation>
    <scope>NUCLEOTIDE SEQUENCE</scope>
</reference>
<evidence type="ECO:0000256" key="1">
    <source>
        <dbReference type="ARBA" id="ARBA00004141"/>
    </source>
</evidence>
<dbReference type="InterPro" id="IPR010658">
    <property type="entry name" value="Nodulin-like"/>
</dbReference>
<evidence type="ECO:0000313" key="8">
    <source>
        <dbReference type="EMBL" id="CAD1841774.1"/>
    </source>
</evidence>
<evidence type="ECO:0000259" key="7">
    <source>
        <dbReference type="Pfam" id="PF06813"/>
    </source>
</evidence>
<evidence type="ECO:0000256" key="2">
    <source>
        <dbReference type="ARBA" id="ARBA00022692"/>
    </source>
</evidence>